<proteinExistence type="predicted"/>
<dbReference type="SMART" id="SM00345">
    <property type="entry name" value="HTH_GNTR"/>
    <property type="match status" value="1"/>
</dbReference>
<keyword evidence="6" id="KW-1185">Reference proteome</keyword>
<dbReference type="EMBL" id="QICB01000002">
    <property type="protein sequence ID" value="RNL20606.1"/>
    <property type="molecule type" value="Genomic_DNA"/>
</dbReference>
<reference evidence="6" key="1">
    <citation type="submission" date="2018-05" db="EMBL/GenBank/DDBJ databases">
        <title>Genome Sequencing of selected type strains of the family Eggerthellaceae.</title>
        <authorList>
            <person name="Danylec N."/>
            <person name="Stoll D.A."/>
            <person name="Doetsch A."/>
            <person name="Huch M."/>
        </authorList>
    </citation>
    <scope>NUCLEOTIDE SEQUENCE [LARGE SCALE GENOMIC DNA]</scope>
    <source>
        <strain evidence="6">DSM 17537</strain>
    </source>
</reference>
<dbReference type="PROSITE" id="PS50949">
    <property type="entry name" value="HTH_GNTR"/>
    <property type="match status" value="1"/>
</dbReference>
<feature type="domain" description="HTH gntR-type" evidence="4">
    <location>
        <begin position="11"/>
        <end position="79"/>
    </location>
</feature>
<dbReference type="Gene3D" id="1.10.10.10">
    <property type="entry name" value="Winged helix-like DNA-binding domain superfamily/Winged helix DNA-binding domain"/>
    <property type="match status" value="1"/>
</dbReference>
<evidence type="ECO:0000313" key="6">
    <source>
        <dbReference type="Proteomes" id="UP000267368"/>
    </source>
</evidence>
<evidence type="ECO:0000256" key="1">
    <source>
        <dbReference type="ARBA" id="ARBA00023015"/>
    </source>
</evidence>
<keyword evidence="2" id="KW-0238">DNA-binding</keyword>
<evidence type="ECO:0000256" key="2">
    <source>
        <dbReference type="ARBA" id="ARBA00023125"/>
    </source>
</evidence>
<keyword evidence="1" id="KW-0805">Transcription regulation</keyword>
<comment type="caution">
    <text evidence="5">The sequence shown here is derived from an EMBL/GenBank/DDBJ whole genome shotgun (WGS) entry which is preliminary data.</text>
</comment>
<evidence type="ECO:0000256" key="3">
    <source>
        <dbReference type="ARBA" id="ARBA00023163"/>
    </source>
</evidence>
<dbReference type="Proteomes" id="UP000267368">
    <property type="component" value="Unassembled WGS sequence"/>
</dbReference>
<gene>
    <name evidence="5" type="ORF">DMP07_03190</name>
</gene>
<dbReference type="InterPro" id="IPR036390">
    <property type="entry name" value="WH_DNA-bd_sf"/>
</dbReference>
<evidence type="ECO:0000259" key="4">
    <source>
        <dbReference type="PROSITE" id="PS50949"/>
    </source>
</evidence>
<keyword evidence="3" id="KW-0804">Transcription</keyword>
<name>A0A3N0AFL7_9ACTN</name>
<dbReference type="OrthoDB" id="3192286at2"/>
<organism evidence="5 6">
    <name type="scientific">Slackia faecicanis</name>
    <dbReference type="NCBI Taxonomy" id="255723"/>
    <lineage>
        <taxon>Bacteria</taxon>
        <taxon>Bacillati</taxon>
        <taxon>Actinomycetota</taxon>
        <taxon>Coriobacteriia</taxon>
        <taxon>Eggerthellales</taxon>
        <taxon>Eggerthellaceae</taxon>
        <taxon>Slackia</taxon>
    </lineage>
</organism>
<dbReference type="PANTHER" id="PTHR38445">
    <property type="entry name" value="HTH-TYPE TRANSCRIPTIONAL REPRESSOR YTRA"/>
    <property type="match status" value="1"/>
</dbReference>
<dbReference type="PANTHER" id="PTHR38445:SF12">
    <property type="entry name" value="GNTR-FAMILY TRANSCRIPTIONAL REGULATOR"/>
    <property type="match status" value="1"/>
</dbReference>
<protein>
    <submittedName>
        <fullName evidence="5">GntR family transcriptional regulator</fullName>
    </submittedName>
</protein>
<dbReference type="RefSeq" id="WP_123197707.1">
    <property type="nucleotide sequence ID" value="NZ_QICB01000002.1"/>
</dbReference>
<dbReference type="AlphaFoldDB" id="A0A3N0AFL7"/>
<dbReference type="InterPro" id="IPR036388">
    <property type="entry name" value="WH-like_DNA-bd_sf"/>
</dbReference>
<dbReference type="GO" id="GO:0003677">
    <property type="term" value="F:DNA binding"/>
    <property type="evidence" value="ECO:0007669"/>
    <property type="project" value="UniProtKB-KW"/>
</dbReference>
<evidence type="ECO:0000313" key="5">
    <source>
        <dbReference type="EMBL" id="RNL20606.1"/>
    </source>
</evidence>
<dbReference type="GO" id="GO:0003700">
    <property type="term" value="F:DNA-binding transcription factor activity"/>
    <property type="evidence" value="ECO:0007669"/>
    <property type="project" value="InterPro"/>
</dbReference>
<dbReference type="CDD" id="cd07377">
    <property type="entry name" value="WHTH_GntR"/>
    <property type="match status" value="1"/>
</dbReference>
<dbReference type="SUPFAM" id="SSF46785">
    <property type="entry name" value="Winged helix' DNA-binding domain"/>
    <property type="match status" value="1"/>
</dbReference>
<sequence>MIIRIDQASSDPVYLQIRDRIVEAIACAQLSAGDRLPSVRALASDLGVNLHTVNKAYAVLRDEGYLVMRGRAGAVIADFQQSASPERLAASTEKLEESLRQLALEHRAQGGTCRSFVDKAREQAEHVFADAERTDPTKGA</sequence>
<dbReference type="Pfam" id="PF00392">
    <property type="entry name" value="GntR"/>
    <property type="match status" value="1"/>
</dbReference>
<accession>A0A3N0AFL7</accession>
<dbReference type="InterPro" id="IPR000524">
    <property type="entry name" value="Tscrpt_reg_HTH_GntR"/>
</dbReference>